<evidence type="ECO:0000313" key="2">
    <source>
        <dbReference type="EMBL" id="KAF7806520.1"/>
    </source>
</evidence>
<feature type="transmembrane region" description="Helical" evidence="1">
    <location>
        <begin position="37"/>
        <end position="57"/>
    </location>
</feature>
<dbReference type="Proteomes" id="UP000634136">
    <property type="component" value="Unassembled WGS sequence"/>
</dbReference>
<evidence type="ECO:0000256" key="1">
    <source>
        <dbReference type="SAM" id="Phobius"/>
    </source>
</evidence>
<gene>
    <name evidence="2" type="ORF">G2W53_038681</name>
</gene>
<dbReference type="EMBL" id="JAAIUW010000012">
    <property type="protein sequence ID" value="KAF7806520.1"/>
    <property type="molecule type" value="Genomic_DNA"/>
</dbReference>
<protein>
    <submittedName>
        <fullName evidence="2">Uncharacterized protein</fullName>
    </submittedName>
</protein>
<evidence type="ECO:0000313" key="3">
    <source>
        <dbReference type="Proteomes" id="UP000634136"/>
    </source>
</evidence>
<accession>A0A834SPF8</accession>
<organism evidence="2 3">
    <name type="scientific">Senna tora</name>
    <dbReference type="NCBI Taxonomy" id="362788"/>
    <lineage>
        <taxon>Eukaryota</taxon>
        <taxon>Viridiplantae</taxon>
        <taxon>Streptophyta</taxon>
        <taxon>Embryophyta</taxon>
        <taxon>Tracheophyta</taxon>
        <taxon>Spermatophyta</taxon>
        <taxon>Magnoliopsida</taxon>
        <taxon>eudicotyledons</taxon>
        <taxon>Gunneridae</taxon>
        <taxon>Pentapetalae</taxon>
        <taxon>rosids</taxon>
        <taxon>fabids</taxon>
        <taxon>Fabales</taxon>
        <taxon>Fabaceae</taxon>
        <taxon>Caesalpinioideae</taxon>
        <taxon>Cassia clade</taxon>
        <taxon>Senna</taxon>
    </lineage>
</organism>
<comment type="caution">
    <text evidence="2">The sequence shown here is derived from an EMBL/GenBank/DDBJ whole genome shotgun (WGS) entry which is preliminary data.</text>
</comment>
<feature type="transmembrane region" description="Helical" evidence="1">
    <location>
        <begin position="77"/>
        <end position="103"/>
    </location>
</feature>
<dbReference type="OrthoDB" id="787149at2759"/>
<sequence length="403" mass="44938">MASLPFRPHSSFCSLTRVSLFLTLNLTAFPTSSSLDITLLAGLAVANLISTFSSLFFSSKSGDKSNPSDSDIRWNAFIVAGCFAFSEFSNSISGSVSIFFLKLFGTGFLNHEESMTLEIVILVLGFGSRSFVMSRRASEENHGGHLKSPLTKDLPWRRRSLSFRGPPARRTPEFRKWCAASRLALDTAAVAEIDGGDQLLEVESSHVFSQSASGDFVEKLAASNELHGDVNLGFTSHHLVKLHDVRMLHHKRRRVVHPSSTCFRWQFRPLTGRLAATPTSDLVSTGPLIISLHSLSERGGIQKDEMVDFRGFGGFRILLSVFFFFFLLIPTLLPLCVCVFFVRECIHHTELPVLYSYVCVELLIWPWNAVASDRKDRTVERLAGRGWTRGGIVQEIGKFKWNG</sequence>
<feature type="transmembrane region" description="Helical" evidence="1">
    <location>
        <begin position="317"/>
        <end position="342"/>
    </location>
</feature>
<reference evidence="2" key="1">
    <citation type="submission" date="2020-09" db="EMBL/GenBank/DDBJ databases">
        <title>Genome-Enabled Discovery of Anthraquinone Biosynthesis in Senna tora.</title>
        <authorList>
            <person name="Kang S.-H."/>
            <person name="Pandey R.P."/>
            <person name="Lee C.-M."/>
            <person name="Sim J.-S."/>
            <person name="Jeong J.-T."/>
            <person name="Choi B.-S."/>
            <person name="Jung M."/>
            <person name="Ginzburg D."/>
            <person name="Zhao K."/>
            <person name="Won S.Y."/>
            <person name="Oh T.-J."/>
            <person name="Yu Y."/>
            <person name="Kim N.-H."/>
            <person name="Lee O.R."/>
            <person name="Lee T.-H."/>
            <person name="Bashyal P."/>
            <person name="Kim T.-S."/>
            <person name="Lee W.-H."/>
            <person name="Kawkins C."/>
            <person name="Kim C.-K."/>
            <person name="Kim J.S."/>
            <person name="Ahn B.O."/>
            <person name="Rhee S.Y."/>
            <person name="Sohng J.K."/>
        </authorList>
    </citation>
    <scope>NUCLEOTIDE SEQUENCE</scope>
    <source>
        <tissue evidence="2">Leaf</tissue>
    </source>
</reference>
<proteinExistence type="predicted"/>
<name>A0A834SPF8_9FABA</name>
<keyword evidence="1" id="KW-1133">Transmembrane helix</keyword>
<dbReference type="AlphaFoldDB" id="A0A834SPF8"/>
<keyword evidence="1" id="KW-0812">Transmembrane</keyword>
<keyword evidence="1" id="KW-0472">Membrane</keyword>
<keyword evidence="3" id="KW-1185">Reference proteome</keyword>